<evidence type="ECO:0000313" key="2">
    <source>
        <dbReference type="EMBL" id="NZA01832.1"/>
    </source>
</evidence>
<evidence type="ECO:0000313" key="3">
    <source>
        <dbReference type="Proteomes" id="UP000589716"/>
    </source>
</evidence>
<dbReference type="RefSeq" id="WP_180550241.1">
    <property type="nucleotide sequence ID" value="NZ_JACCKX010000001.1"/>
</dbReference>
<dbReference type="EMBL" id="JACCKX010000001">
    <property type="protein sequence ID" value="NZA01832.1"/>
    <property type="molecule type" value="Genomic_DNA"/>
</dbReference>
<name>A0A853INJ3_9BURK</name>
<feature type="chain" id="PRO_5032655105" description="Lipoprotein transmembrane" evidence="1">
    <location>
        <begin position="26"/>
        <end position="170"/>
    </location>
</feature>
<reference evidence="2 3" key="1">
    <citation type="submission" date="2020-07" db="EMBL/GenBank/DDBJ databases">
        <authorList>
            <person name="Maaloum M."/>
        </authorList>
    </citation>
    <scope>NUCLEOTIDE SEQUENCE [LARGE SCALE GENOMIC DNA]</scope>
    <source>
        <strain evidence="2 3">GCS-AN-3</strain>
    </source>
</reference>
<evidence type="ECO:0000256" key="1">
    <source>
        <dbReference type="SAM" id="SignalP"/>
    </source>
</evidence>
<keyword evidence="3" id="KW-1185">Reference proteome</keyword>
<evidence type="ECO:0008006" key="4">
    <source>
        <dbReference type="Google" id="ProtNLM"/>
    </source>
</evidence>
<protein>
    <recommendedName>
        <fullName evidence="4">Lipoprotein transmembrane</fullName>
    </recommendedName>
</protein>
<dbReference type="Proteomes" id="UP000589716">
    <property type="component" value="Unassembled WGS sequence"/>
</dbReference>
<keyword evidence="1" id="KW-0732">Signal</keyword>
<accession>A0A853INJ3</accession>
<organism evidence="2 3">
    <name type="scientific">Ottowia beijingensis</name>
    <dbReference type="NCBI Taxonomy" id="1207057"/>
    <lineage>
        <taxon>Bacteria</taxon>
        <taxon>Pseudomonadati</taxon>
        <taxon>Pseudomonadota</taxon>
        <taxon>Betaproteobacteria</taxon>
        <taxon>Burkholderiales</taxon>
        <taxon>Comamonadaceae</taxon>
        <taxon>Ottowia</taxon>
    </lineage>
</organism>
<dbReference type="AlphaFoldDB" id="A0A853INJ3"/>
<proteinExistence type="predicted"/>
<feature type="signal peptide" evidence="1">
    <location>
        <begin position="1"/>
        <end position="25"/>
    </location>
</feature>
<dbReference type="PROSITE" id="PS51257">
    <property type="entry name" value="PROKAR_LIPOPROTEIN"/>
    <property type="match status" value="1"/>
</dbReference>
<sequence>MSALRRAGFIGAALALVLLGGCALFTNPDSVAPGTPAAAVVQQLGRPTAQYPASANAGERLQYTYQPAGQRVYNVDLDAQGRVARVEQALSEALFGQRIQPNVWTRADVLREYGPPARTMGVHNFQGDVWVWRYLDGPIWRLLYIDIDRAGVVRGWSNGDEDLPDPPDPR</sequence>
<gene>
    <name evidence="2" type="ORF">H0I39_08840</name>
</gene>
<comment type="caution">
    <text evidence="2">The sequence shown here is derived from an EMBL/GenBank/DDBJ whole genome shotgun (WGS) entry which is preliminary data.</text>
</comment>